<feature type="region of interest" description="Disordered" evidence="1">
    <location>
        <begin position="45"/>
        <end position="71"/>
    </location>
</feature>
<gene>
    <name evidence="2" type="ORF">D8674_010637</name>
</gene>
<dbReference type="EMBL" id="SMOL01000753">
    <property type="protein sequence ID" value="KAB2600366.1"/>
    <property type="molecule type" value="Genomic_DNA"/>
</dbReference>
<comment type="caution">
    <text evidence="2">The sequence shown here is derived from an EMBL/GenBank/DDBJ whole genome shotgun (WGS) entry which is preliminary data.</text>
</comment>
<evidence type="ECO:0000256" key="1">
    <source>
        <dbReference type="SAM" id="MobiDB-lite"/>
    </source>
</evidence>
<dbReference type="Proteomes" id="UP000327157">
    <property type="component" value="Chromosome 13"/>
</dbReference>
<accession>A0A5N5FB98</accession>
<feature type="region of interest" description="Disordered" evidence="1">
    <location>
        <begin position="1"/>
        <end position="27"/>
    </location>
</feature>
<sequence>MLAAMGMGTGARIRTEREEGEIGGMDMEGLTNIKLGIERRMRVMEKNGEMDMEEGRGQEREKRGMKNSKSVAALGFF</sequence>
<organism evidence="2 3">
    <name type="scientific">Pyrus ussuriensis x Pyrus communis</name>
    <dbReference type="NCBI Taxonomy" id="2448454"/>
    <lineage>
        <taxon>Eukaryota</taxon>
        <taxon>Viridiplantae</taxon>
        <taxon>Streptophyta</taxon>
        <taxon>Embryophyta</taxon>
        <taxon>Tracheophyta</taxon>
        <taxon>Spermatophyta</taxon>
        <taxon>Magnoliopsida</taxon>
        <taxon>eudicotyledons</taxon>
        <taxon>Gunneridae</taxon>
        <taxon>Pentapetalae</taxon>
        <taxon>rosids</taxon>
        <taxon>fabids</taxon>
        <taxon>Rosales</taxon>
        <taxon>Rosaceae</taxon>
        <taxon>Amygdaloideae</taxon>
        <taxon>Maleae</taxon>
        <taxon>Pyrus</taxon>
    </lineage>
</organism>
<feature type="compositionally biased region" description="Basic and acidic residues" evidence="1">
    <location>
        <begin position="45"/>
        <end position="64"/>
    </location>
</feature>
<reference evidence="2 3" key="1">
    <citation type="submission" date="2019-09" db="EMBL/GenBank/DDBJ databases">
        <authorList>
            <person name="Ou C."/>
        </authorList>
    </citation>
    <scope>NUCLEOTIDE SEQUENCE [LARGE SCALE GENOMIC DNA]</scope>
    <source>
        <strain evidence="2">S2</strain>
        <tissue evidence="2">Leaf</tissue>
    </source>
</reference>
<keyword evidence="2" id="KW-0812">Transmembrane</keyword>
<proteinExistence type="predicted"/>
<name>A0A5N5FB98_9ROSA</name>
<keyword evidence="2" id="KW-0472">Membrane</keyword>
<reference evidence="3" key="2">
    <citation type="submission" date="2019-10" db="EMBL/GenBank/DDBJ databases">
        <title>A de novo genome assembly of a pear dwarfing rootstock.</title>
        <authorList>
            <person name="Wang F."/>
            <person name="Wang J."/>
            <person name="Li S."/>
            <person name="Zhang Y."/>
            <person name="Fang M."/>
            <person name="Ma L."/>
            <person name="Zhao Y."/>
            <person name="Jiang S."/>
        </authorList>
    </citation>
    <scope>NUCLEOTIDE SEQUENCE [LARGE SCALE GENOMIC DNA]</scope>
</reference>
<reference evidence="2 3" key="3">
    <citation type="submission" date="2019-11" db="EMBL/GenBank/DDBJ databases">
        <title>A de novo genome assembly of a pear dwarfing rootstock.</title>
        <authorList>
            <person name="Wang F."/>
            <person name="Wang J."/>
            <person name="Li S."/>
            <person name="Zhang Y."/>
            <person name="Fang M."/>
            <person name="Ma L."/>
            <person name="Zhao Y."/>
            <person name="Jiang S."/>
        </authorList>
    </citation>
    <scope>NUCLEOTIDE SEQUENCE [LARGE SCALE GENOMIC DNA]</scope>
    <source>
        <strain evidence="2">S2</strain>
        <tissue evidence="2">Leaf</tissue>
    </source>
</reference>
<dbReference type="AlphaFoldDB" id="A0A5N5FB98"/>
<keyword evidence="3" id="KW-1185">Reference proteome</keyword>
<evidence type="ECO:0000313" key="3">
    <source>
        <dbReference type="Proteomes" id="UP000327157"/>
    </source>
</evidence>
<protein>
    <submittedName>
        <fullName evidence="2">Transmembrane emp24 domain-containing protein p24delta3-like</fullName>
    </submittedName>
</protein>
<evidence type="ECO:0000313" key="2">
    <source>
        <dbReference type="EMBL" id="KAB2600366.1"/>
    </source>
</evidence>